<gene>
    <name evidence="6" type="ORF">DHf2319_10275</name>
</gene>
<evidence type="ECO:0000313" key="6">
    <source>
        <dbReference type="EMBL" id="UOD49827.1"/>
    </source>
</evidence>
<organism evidence="6 7">
    <name type="scientific">Orrella daihaiensis</name>
    <dbReference type="NCBI Taxonomy" id="2782176"/>
    <lineage>
        <taxon>Bacteria</taxon>
        <taxon>Pseudomonadati</taxon>
        <taxon>Pseudomonadota</taxon>
        <taxon>Betaproteobacteria</taxon>
        <taxon>Burkholderiales</taxon>
        <taxon>Alcaligenaceae</taxon>
        <taxon>Orrella</taxon>
    </lineage>
</organism>
<evidence type="ECO:0000256" key="3">
    <source>
        <dbReference type="SAM" id="MobiDB-lite"/>
    </source>
</evidence>
<reference evidence="6 7" key="1">
    <citation type="submission" date="2020-11" db="EMBL/GenBank/DDBJ databases">
        <title>Algicoccus daihaiensis sp.nov., isolated from Daihai Lake in Inner Mongolia.</title>
        <authorList>
            <person name="Kai J."/>
        </authorList>
    </citation>
    <scope>NUCLEOTIDE SEQUENCE [LARGE SCALE GENOMIC DNA]</scope>
    <source>
        <strain evidence="7">f23</strain>
    </source>
</reference>
<keyword evidence="7" id="KW-1185">Reference proteome</keyword>
<accession>A0ABY4AHR4</accession>
<evidence type="ECO:0000256" key="1">
    <source>
        <dbReference type="RuleBase" id="RU003612"/>
    </source>
</evidence>
<dbReference type="Proteomes" id="UP000831607">
    <property type="component" value="Chromosome"/>
</dbReference>
<keyword evidence="2 4" id="KW-0472">Membrane</keyword>
<keyword evidence="2" id="KW-1003">Cell membrane</keyword>
<dbReference type="Pfam" id="PF04354">
    <property type="entry name" value="ZipA_C"/>
    <property type="match status" value="1"/>
</dbReference>
<evidence type="ECO:0000256" key="2">
    <source>
        <dbReference type="RuleBase" id="RU003613"/>
    </source>
</evidence>
<evidence type="ECO:0000256" key="4">
    <source>
        <dbReference type="SAM" id="Phobius"/>
    </source>
</evidence>
<keyword evidence="1" id="KW-0132">Cell division</keyword>
<keyword evidence="1" id="KW-0131">Cell cycle</keyword>
<dbReference type="SMART" id="SM00771">
    <property type="entry name" value="ZipA_C"/>
    <property type="match status" value="1"/>
</dbReference>
<feature type="domain" description="ZipA C-terminal FtsZ-binding" evidence="5">
    <location>
        <begin position="207"/>
        <end position="327"/>
    </location>
</feature>
<dbReference type="Gene3D" id="3.30.1400.10">
    <property type="entry name" value="ZipA, C-terminal FtsZ-binding domain"/>
    <property type="match status" value="1"/>
</dbReference>
<dbReference type="EMBL" id="CP063982">
    <property type="protein sequence ID" value="UOD49827.1"/>
    <property type="molecule type" value="Genomic_DNA"/>
</dbReference>
<keyword evidence="2 4" id="KW-0812">Transmembrane</keyword>
<dbReference type="RefSeq" id="WP_243478073.1">
    <property type="nucleotide sequence ID" value="NZ_CP063982.1"/>
</dbReference>
<dbReference type="InterPro" id="IPR007449">
    <property type="entry name" value="ZipA_FtsZ-bd_C"/>
</dbReference>
<protein>
    <recommendedName>
        <fullName evidence="1">Cell division protein ZipA</fullName>
    </recommendedName>
</protein>
<evidence type="ECO:0000259" key="5">
    <source>
        <dbReference type="SMART" id="SM00771"/>
    </source>
</evidence>
<name>A0ABY4AHR4_9BURK</name>
<evidence type="ECO:0000313" key="7">
    <source>
        <dbReference type="Proteomes" id="UP000831607"/>
    </source>
</evidence>
<feature type="region of interest" description="Disordered" evidence="3">
    <location>
        <begin position="44"/>
        <end position="83"/>
    </location>
</feature>
<proteinExistence type="inferred from homology"/>
<sequence>MSELQISLIALGGIVILAIVGFNWWQDRRARQKMQDSLPAVDEDPLLRAIDDDEGPERREPGLGSLGLTAQSADDDGDAVGQTAPLAEPDAMIEAVIELHMTQPVSGREIAVHLRDGFDFGRRPVRVVLQAEDGSLSAQLAAERLYTAVQLAVLLANRAGPITAIEWSQLWGKAQDLAEKLEASVDGPEQNDVLAQANELDSTCATLDAQVTLTLVLNDRRTTTDLVSSATAMGFVNHESHLSWIGDHGLECFTLSRADGQPLNAGMSHVTQLTLLLDVPRSPSNPVNFGRMMEVGQELARRVGGEIVDDQGNPLAPGADVTIDQQLQALCSQLEAAGLTPGSDRARRVFSG</sequence>
<comment type="function">
    <text evidence="1">Essential cell division protein that stabilizes the FtsZ protofilaments by cross-linking them and that serves as a cytoplasmic membrane anchor for the Z ring. Also required for the recruitment to the septal ring of downstream cell division proteins.</text>
</comment>
<feature type="compositionally biased region" description="Basic and acidic residues" evidence="3">
    <location>
        <begin position="45"/>
        <end position="61"/>
    </location>
</feature>
<feature type="transmembrane region" description="Helical" evidence="4">
    <location>
        <begin position="6"/>
        <end position="25"/>
    </location>
</feature>
<keyword evidence="2" id="KW-0997">Cell inner membrane</keyword>
<dbReference type="InterPro" id="IPR036765">
    <property type="entry name" value="ZipA_FtsZ-bd_C_sf"/>
</dbReference>
<keyword evidence="4" id="KW-1133">Transmembrane helix</keyword>
<dbReference type="SUPFAM" id="SSF64383">
    <property type="entry name" value="Cell-division protein ZipA, C-terminal domain"/>
    <property type="match status" value="1"/>
</dbReference>
<comment type="similarity">
    <text evidence="1">Belongs to the ZipA family.</text>
</comment>
<comment type="subcellular location">
    <subcellularLocation>
        <location evidence="2">Cell inner membrane</location>
        <topology evidence="2">Single-pass type I membrane protein</topology>
    </subcellularLocation>
</comment>